<dbReference type="PROSITE" id="PS50878">
    <property type="entry name" value="RT_POL"/>
    <property type="match status" value="1"/>
</dbReference>
<reference evidence="3 4" key="1">
    <citation type="submission" date="2013-05" db="EMBL/GenBank/DDBJ databases">
        <title>Draft genome of the parasitic nematode Anyclostoma ceylanicum.</title>
        <authorList>
            <person name="Mitreva M."/>
        </authorList>
    </citation>
    <scope>NUCLEOTIDE SEQUENCE [LARGE SCALE GENOMIC DNA]</scope>
</reference>
<dbReference type="PANTHER" id="PTHR35450:SF2">
    <property type="entry name" value="REVERSE TRANSCRIPTASE DOMAIN-CONTAINING PROTEIN"/>
    <property type="match status" value="1"/>
</dbReference>
<dbReference type="PANTHER" id="PTHR35450">
    <property type="entry name" value="REVERSE TRANSCRIPTASE DOMAIN-CONTAINING PROTEIN"/>
    <property type="match status" value="1"/>
</dbReference>
<accession>A0A0D6LC66</accession>
<keyword evidence="3" id="KW-0695">RNA-directed DNA polymerase</keyword>
<evidence type="ECO:0000259" key="2">
    <source>
        <dbReference type="PROSITE" id="PS50878"/>
    </source>
</evidence>
<evidence type="ECO:0000313" key="3">
    <source>
        <dbReference type="EMBL" id="EPB65347.1"/>
    </source>
</evidence>
<sequence>MLVQSVCSNASCLGATRLSVHSDSSQAPDRSRSGRSTSQRPPLGPPSSLQVVDPRNEPSAQRARRGGNIRLWSACELQKLQMEVERHREANTGRIRWAPLAEAWERTRKPDEARRTVAALRAAYAKLCKKVTVVTEASVPYPSNVATEAPVVRRNPSILVETSSSDVSGGDREIPEASVATSRTFELRELLLERFEKFHRIALASHDRVPIRRPRGEIPAELLQIGNDILASKLSERFSNGKERLSKLNAAVYGIARAISATADGLSKDPEAPDPKRALKEAEELRGTLLSFITTLTNEIKRRKTLKRGERNRPSRKYLAIAEAHDLSSESKVRRYLRQLKDQLDTTKDRIRNLEGSLRRQSVRRKGFSAVVRERADRPSDVPVTSVREYWSPIVGKEKAFQVSQELKEWSDDLGTSDTPVRSQSLSEEQWRSLIGKVKPWKATGPDGIQGFWWKHLPAARSSLVAWCRMALSKPWRMVPTWLCQGRVVLIPKVLKGDQSTRGPGDYRPIACLNTCYKILTASMSAHILQTVGDRFPREQIALRKGVWSCTHAQILDQTAVKDALRYKKELHMLWVDLTKAFDSLSHGAIRWTIKQWGVPSDVRRLLSSIMSMQSVRYHGFSNGKLVRSPRLRIRNGLMQGDTLSPLLFCLTIAPVSHWIRSHVRPYVSRTGSGNRSDGPLTLGHILYMDDLKIYTPSSDDMALAEPGIRRLFGQLGLELNARKCATRSLNCATANIAQLDEIPTLGASEFYKYLGAEQNSLVCIGELWDRVESVAKATARRLFSSDLTVRQKVNGYNQVVIPKLKYAISCVIFGAGKLSTLRKRALRFDADIRKVMEESHLRFGNSCTARLYVDTVLGGLGLKSMAEELDKSIAYSWCYLSTHTDLLASHELAESLRSSGKRSLTSDFEKVLATNELQGRVKRNVLATISVDSQTYFNATEAARAVTALIRARWAKVHLTAWKSKEVASRVIQERGRNGEQTPGLCLKDSFLWSVRGWVSAEVLRNVWAVQEGSLLTRNSAAGRALMPQARGLCRMHCEPNALETAEHIVSACSHWRTNIMVERHDDVARSPDGARLYGGGWPARA</sequence>
<keyword evidence="3" id="KW-0548">Nucleotidyltransferase</keyword>
<feature type="region of interest" description="Disordered" evidence="1">
    <location>
        <begin position="19"/>
        <end position="65"/>
    </location>
</feature>
<dbReference type="Proteomes" id="UP000054495">
    <property type="component" value="Unassembled WGS sequence"/>
</dbReference>
<gene>
    <name evidence="3" type="ORF">ANCCEY_15590</name>
</gene>
<evidence type="ECO:0000313" key="4">
    <source>
        <dbReference type="Proteomes" id="UP000054495"/>
    </source>
</evidence>
<keyword evidence="3" id="KW-0808">Transferase</keyword>
<dbReference type="Pfam" id="PF00078">
    <property type="entry name" value="RVT_1"/>
    <property type="match status" value="1"/>
</dbReference>
<evidence type="ECO:0000256" key="1">
    <source>
        <dbReference type="SAM" id="MobiDB-lite"/>
    </source>
</evidence>
<feature type="domain" description="Reverse transcriptase" evidence="2">
    <location>
        <begin position="472"/>
        <end position="759"/>
    </location>
</feature>
<dbReference type="AlphaFoldDB" id="A0A0D6LC66"/>
<organism evidence="3 4">
    <name type="scientific">Ancylostoma ceylanicum</name>
    <dbReference type="NCBI Taxonomy" id="53326"/>
    <lineage>
        <taxon>Eukaryota</taxon>
        <taxon>Metazoa</taxon>
        <taxon>Ecdysozoa</taxon>
        <taxon>Nematoda</taxon>
        <taxon>Chromadorea</taxon>
        <taxon>Rhabditida</taxon>
        <taxon>Rhabditina</taxon>
        <taxon>Rhabditomorpha</taxon>
        <taxon>Strongyloidea</taxon>
        <taxon>Ancylostomatidae</taxon>
        <taxon>Ancylostomatinae</taxon>
        <taxon>Ancylostoma</taxon>
    </lineage>
</organism>
<keyword evidence="4" id="KW-1185">Reference proteome</keyword>
<dbReference type="EMBL" id="KE128945">
    <property type="protein sequence ID" value="EPB65347.1"/>
    <property type="molecule type" value="Genomic_DNA"/>
</dbReference>
<dbReference type="InterPro" id="IPR000477">
    <property type="entry name" value="RT_dom"/>
</dbReference>
<dbReference type="SUPFAM" id="SSF56672">
    <property type="entry name" value="DNA/RNA polymerases"/>
    <property type="match status" value="1"/>
</dbReference>
<dbReference type="GO" id="GO:0003964">
    <property type="term" value="F:RNA-directed DNA polymerase activity"/>
    <property type="evidence" value="ECO:0007669"/>
    <property type="project" value="UniProtKB-KW"/>
</dbReference>
<protein>
    <submittedName>
        <fullName evidence="3">Reverse transcriptase</fullName>
    </submittedName>
</protein>
<dbReference type="InterPro" id="IPR043502">
    <property type="entry name" value="DNA/RNA_pol_sf"/>
</dbReference>
<name>A0A0D6LC66_9BILA</name>
<dbReference type="CDD" id="cd01650">
    <property type="entry name" value="RT_nLTR_like"/>
    <property type="match status" value="1"/>
</dbReference>
<proteinExistence type="predicted"/>
<feature type="compositionally biased region" description="Polar residues" evidence="1">
    <location>
        <begin position="19"/>
        <end position="40"/>
    </location>
</feature>